<dbReference type="Proteomes" id="UP000474718">
    <property type="component" value="Unassembled WGS sequence"/>
</dbReference>
<feature type="region of interest" description="Disordered" evidence="1">
    <location>
        <begin position="494"/>
        <end position="517"/>
    </location>
</feature>
<reference evidence="2 3" key="1">
    <citation type="journal article" date="2019" name="Nat. Med.">
        <title>A library of human gut bacterial isolates paired with longitudinal multiomics data enables mechanistic microbiome research.</title>
        <authorList>
            <person name="Poyet M."/>
            <person name="Groussin M."/>
            <person name="Gibbons S.M."/>
            <person name="Avila-Pacheco J."/>
            <person name="Jiang X."/>
            <person name="Kearney S.M."/>
            <person name="Perrotta A.R."/>
            <person name="Berdy B."/>
            <person name="Zhao S."/>
            <person name="Lieberman T.D."/>
            <person name="Swanson P.K."/>
            <person name="Smith M."/>
            <person name="Roesemann S."/>
            <person name="Alexander J.E."/>
            <person name="Rich S.A."/>
            <person name="Livny J."/>
            <person name="Vlamakis H."/>
            <person name="Clish C."/>
            <person name="Bullock K."/>
            <person name="Deik A."/>
            <person name="Scott J."/>
            <person name="Pierce K.A."/>
            <person name="Xavier R.J."/>
            <person name="Alm E.J."/>
        </authorList>
    </citation>
    <scope>NUCLEOTIDE SEQUENCE [LARGE SCALE GENOMIC DNA]</scope>
    <source>
        <strain evidence="2 3">BIOML-A2</strain>
    </source>
</reference>
<comment type="caution">
    <text evidence="2">The sequence shown here is derived from an EMBL/GenBank/DDBJ whole genome shotgun (WGS) entry which is preliminary data.</text>
</comment>
<dbReference type="Pfam" id="PF06152">
    <property type="entry name" value="Phage_min_cap2"/>
    <property type="match status" value="1"/>
</dbReference>
<feature type="region of interest" description="Disordered" evidence="1">
    <location>
        <begin position="454"/>
        <end position="478"/>
    </location>
</feature>
<accession>A0ABW9WXA8</accession>
<organism evidence="2 3">
    <name type="scientific">Bittarella massiliensis</name>
    <name type="common">ex Durand et al. 2017</name>
    <dbReference type="NCBI Taxonomy" id="1720313"/>
    <lineage>
        <taxon>Bacteria</taxon>
        <taxon>Bacillati</taxon>
        <taxon>Bacillota</taxon>
        <taxon>Clostridia</taxon>
        <taxon>Eubacteriales</taxon>
        <taxon>Oscillospiraceae</taxon>
        <taxon>Bittarella (ex Durand et al. 2017)</taxon>
    </lineage>
</organism>
<dbReference type="InterPro" id="IPR009319">
    <property type="entry name" value="Phage_A118_VSP1"/>
</dbReference>
<evidence type="ECO:0008006" key="4">
    <source>
        <dbReference type="Google" id="ProtNLM"/>
    </source>
</evidence>
<gene>
    <name evidence="2" type="ORF">GT747_08085</name>
</gene>
<evidence type="ECO:0000313" key="2">
    <source>
        <dbReference type="EMBL" id="MZL69712.1"/>
    </source>
</evidence>
<keyword evidence="3" id="KW-1185">Reference proteome</keyword>
<protein>
    <recommendedName>
        <fullName evidence="4">Minor capsid protein</fullName>
    </recommendedName>
</protein>
<proteinExistence type="predicted"/>
<evidence type="ECO:0000313" key="3">
    <source>
        <dbReference type="Proteomes" id="UP000474718"/>
    </source>
</evidence>
<name>A0ABW9WXA8_9FIRM</name>
<dbReference type="RefSeq" id="WP_161213447.1">
    <property type="nucleotide sequence ID" value="NZ_WWVX01000005.1"/>
</dbReference>
<evidence type="ECO:0000256" key="1">
    <source>
        <dbReference type="SAM" id="MobiDB-lite"/>
    </source>
</evidence>
<sequence length="517" mass="58366">MLTPKQIKGLQDAAEKTVDPIAEFLLRDIARRVSEAGQLTSTAAYQTWKVQELGISQKQVKKELQKILKVSAADAEKLMQQSAEVGYRFDLSRLPTAAAIPFAANATLQQQLKVAKRLAKKDFSNLTQTLGMVGPDGKVYPLQKAYHKATDFAFKQVFTGASDYNTAVRNACRNLAKYGVRVIDYESGVTTKLEAAIRRNIMGGIGLMQEQISQETHDRMGATGWEISAHPDSAPDHEPYQGRQYSDAEYKRINDNLNRRIGTLNCGHIAYPVILGVSAPVYSEAELQEMQEQNQKGITYQGRHYSLYEASQKQRQIERAMRSQKNYILTAEGAGDADAKLAHQIKLKRLESEYKKFSSAAGLTTQKERAWVAGWGKKEAAEASKAVRKNIEKYRQYRYNEDGTIIVTDDWKEKEKPSIPKVYRPHAVIESKIKYRSGKIQIDRSIYDSEGMLKRQVHSSDHSRPKQHRFGEDRTEPYHVHEYTWGEDGVLEERTTRSLTDEEKIENADLLGGGKGG</sequence>
<dbReference type="EMBL" id="WWVX01000005">
    <property type="protein sequence ID" value="MZL69712.1"/>
    <property type="molecule type" value="Genomic_DNA"/>
</dbReference>
<feature type="compositionally biased region" description="Basic and acidic residues" evidence="1">
    <location>
        <begin position="494"/>
        <end position="507"/>
    </location>
</feature>